<name>A0A8T2RDU4_CERRI</name>
<protein>
    <submittedName>
        <fullName evidence="2">Uncharacterized protein</fullName>
    </submittedName>
</protein>
<keyword evidence="1" id="KW-0812">Transmembrane</keyword>
<comment type="caution">
    <text evidence="2">The sequence shown here is derived from an EMBL/GenBank/DDBJ whole genome shotgun (WGS) entry which is preliminary data.</text>
</comment>
<feature type="transmembrane region" description="Helical" evidence="1">
    <location>
        <begin position="33"/>
        <end position="52"/>
    </location>
</feature>
<dbReference type="EMBL" id="CM035432">
    <property type="protein sequence ID" value="KAH7294622.1"/>
    <property type="molecule type" value="Genomic_DNA"/>
</dbReference>
<dbReference type="Proteomes" id="UP000825935">
    <property type="component" value="Chromosome 27"/>
</dbReference>
<sequence length="101" mass="11228">MRRWSRLAAGFVFVSKRAPTFLNAYSRTSCLQILPISLLSLYLFPLIPSLLFSASRTRLPVYSEPCVRVSSPPPSTPVTVSTPNTLPTLRTTMKIQNSTNV</sequence>
<evidence type="ECO:0000256" key="1">
    <source>
        <dbReference type="SAM" id="Phobius"/>
    </source>
</evidence>
<evidence type="ECO:0000313" key="2">
    <source>
        <dbReference type="EMBL" id="KAH7294622.1"/>
    </source>
</evidence>
<evidence type="ECO:0000313" key="3">
    <source>
        <dbReference type="Proteomes" id="UP000825935"/>
    </source>
</evidence>
<organism evidence="2 3">
    <name type="scientific">Ceratopteris richardii</name>
    <name type="common">Triangle waterfern</name>
    <dbReference type="NCBI Taxonomy" id="49495"/>
    <lineage>
        <taxon>Eukaryota</taxon>
        <taxon>Viridiplantae</taxon>
        <taxon>Streptophyta</taxon>
        <taxon>Embryophyta</taxon>
        <taxon>Tracheophyta</taxon>
        <taxon>Polypodiopsida</taxon>
        <taxon>Polypodiidae</taxon>
        <taxon>Polypodiales</taxon>
        <taxon>Pteridineae</taxon>
        <taxon>Pteridaceae</taxon>
        <taxon>Parkerioideae</taxon>
        <taxon>Ceratopteris</taxon>
    </lineage>
</organism>
<keyword evidence="1" id="KW-1133">Transmembrane helix</keyword>
<proteinExistence type="predicted"/>
<reference evidence="2 3" key="1">
    <citation type="submission" date="2021-08" db="EMBL/GenBank/DDBJ databases">
        <title>WGS assembly of Ceratopteris richardii.</title>
        <authorList>
            <person name="Marchant D.B."/>
            <person name="Chen G."/>
            <person name="Jenkins J."/>
            <person name="Shu S."/>
            <person name="Leebens-Mack J."/>
            <person name="Grimwood J."/>
            <person name="Schmutz J."/>
            <person name="Soltis P."/>
            <person name="Soltis D."/>
            <person name="Chen Z.-H."/>
        </authorList>
    </citation>
    <scope>NUCLEOTIDE SEQUENCE [LARGE SCALE GENOMIC DNA]</scope>
    <source>
        <strain evidence="2">Whitten #5841</strain>
        <tissue evidence="2">Leaf</tissue>
    </source>
</reference>
<dbReference type="AlphaFoldDB" id="A0A8T2RDU4"/>
<keyword evidence="3" id="KW-1185">Reference proteome</keyword>
<keyword evidence="1" id="KW-0472">Membrane</keyword>
<gene>
    <name evidence="2" type="ORF">KP509_27G010100</name>
</gene>
<accession>A0A8T2RDU4</accession>